<comment type="caution">
    <text evidence="2">The sequence shown here is derived from an EMBL/GenBank/DDBJ whole genome shotgun (WGS) entry which is preliminary data.</text>
</comment>
<evidence type="ECO:0000256" key="1">
    <source>
        <dbReference type="ARBA" id="ARBA00022729"/>
    </source>
</evidence>
<keyword evidence="3" id="KW-1185">Reference proteome</keyword>
<dbReference type="Proteomes" id="UP000249248">
    <property type="component" value="Unassembled WGS sequence"/>
</dbReference>
<name>A0A2W1N116_9FLAO</name>
<dbReference type="PANTHER" id="PTHR35580:SF1">
    <property type="entry name" value="PHYTASE-LIKE DOMAIN-CONTAINING PROTEIN"/>
    <property type="match status" value="1"/>
</dbReference>
<dbReference type="EMBL" id="QKSB01000001">
    <property type="protein sequence ID" value="PZE18299.1"/>
    <property type="molecule type" value="Genomic_DNA"/>
</dbReference>
<gene>
    <name evidence="2" type="ORF">DNU06_00240</name>
</gene>
<proteinExistence type="predicted"/>
<keyword evidence="1" id="KW-0732">Signal</keyword>
<organism evidence="2 3">
    <name type="scientific">Putridiphycobacter roseus</name>
    <dbReference type="NCBI Taxonomy" id="2219161"/>
    <lineage>
        <taxon>Bacteria</taxon>
        <taxon>Pseudomonadati</taxon>
        <taxon>Bacteroidota</taxon>
        <taxon>Flavobacteriia</taxon>
        <taxon>Flavobacteriales</taxon>
        <taxon>Crocinitomicaceae</taxon>
        <taxon>Putridiphycobacter</taxon>
    </lineage>
</organism>
<dbReference type="InterPro" id="IPR052918">
    <property type="entry name" value="Motility_Chemotaxis_Reg"/>
</dbReference>
<sequence length="836" mass="91916">MKLSITIISLLISSFIFSQKWDWVREVNGLGNDYVSDVFIDDSANVYITGRSKYGVTFEDPINPIDPIWQGHTEAFAAKYDKSGNLLWANQCGGIAPDWGWGIVADNQGYTYFTGEFTDSAVFGSDTIYSNGDRDVFISKLDPNGNFIWTKTFGGTTSDKGKDIEMDNAGNLYITGFVGSATSANGVSIGTNGTYNGFIIKMDTAGNYLQVEEIAPKYSSGYHLKSDDNGHIYLTGETQYNNYFAGYLVTGPTTLAWRDAFILKMDTSLQVQWIQLGAGSNYNIGEGIAISDNYVYMTGCFSASATFDGTTIVSNGQGYNSATHNQARDIFIAKYDFSGNLIWVKGFGGIGYDYGLGVDVTSEDHVYLGGVFQDTVQFGTFELTSDSAGYDSFFTRLDTNGNVLWAKNQGGSLNGSCHAIAVDKYENVYAGGSYTTPQFDDISVTATSINAFIGKIVQHTEPQFVFNDTITCYGDTITLVASGITTPLSYELVLDQNNINNWQVGNTLYMVIDSNFTSTGFIVVSNHEYKDTILFTQDLGNTMVVPFSLGNDTIICDNEYLQLNAPFNNLYYDWSNNTFADSTLVSQAGTYWLLVSDVNGCTQSDTMVLSNFNTNAMTFDFGVDTSFCDNDSLLLTGPSGNFNYLWSTNQNTNAIYVNASNTYWLTVTDSNSCIKTDTINLTEFNTAGLNFDLGQDTSLCDYNVLDLSGPNGNYDYYWNTNESTSTIQATNTGQYWLTITDANGCEAKDSIAINYLECLGLNTIEVEKQLWVANGTLFINSKLKANNTLMIYNASGKRIIAVQNATALDCRHLASGIYIGQLQYNNKVETIKFMVQ</sequence>
<reference evidence="2 3" key="1">
    <citation type="submission" date="2018-06" db="EMBL/GenBank/DDBJ databases">
        <title>The draft genome sequence of Crocinitomix sp. SM1701.</title>
        <authorList>
            <person name="Zhang X."/>
        </authorList>
    </citation>
    <scope>NUCLEOTIDE SEQUENCE [LARGE SCALE GENOMIC DNA]</scope>
    <source>
        <strain evidence="2 3">SM1701</strain>
    </source>
</reference>
<dbReference type="NCBIfam" id="TIGR04183">
    <property type="entry name" value="Por_Secre_tail"/>
    <property type="match status" value="1"/>
</dbReference>
<dbReference type="SUPFAM" id="SSF63829">
    <property type="entry name" value="Calcium-dependent phosphotriesterase"/>
    <property type="match status" value="1"/>
</dbReference>
<evidence type="ECO:0000313" key="2">
    <source>
        <dbReference type="EMBL" id="PZE18299.1"/>
    </source>
</evidence>
<protein>
    <recommendedName>
        <fullName evidence="4">Secretion system C-terminal sorting domain-containing protein</fullName>
    </recommendedName>
</protein>
<dbReference type="AlphaFoldDB" id="A0A2W1N116"/>
<evidence type="ECO:0008006" key="4">
    <source>
        <dbReference type="Google" id="ProtNLM"/>
    </source>
</evidence>
<dbReference type="InterPro" id="IPR026444">
    <property type="entry name" value="Secre_tail"/>
</dbReference>
<accession>A0A2W1N116</accession>
<dbReference type="PANTHER" id="PTHR35580">
    <property type="entry name" value="CELL SURFACE GLYCOPROTEIN (S-LAYER PROTEIN)-LIKE PROTEIN"/>
    <property type="match status" value="1"/>
</dbReference>
<evidence type="ECO:0000313" key="3">
    <source>
        <dbReference type="Proteomes" id="UP000249248"/>
    </source>
</evidence>
<dbReference type="RefSeq" id="WP_111061200.1">
    <property type="nucleotide sequence ID" value="NZ_JBHUCU010000007.1"/>
</dbReference>
<dbReference type="OrthoDB" id="9811934at2"/>